<feature type="signal peptide" evidence="2">
    <location>
        <begin position="1"/>
        <end position="27"/>
    </location>
</feature>
<dbReference type="PANTHER" id="PTHR37019">
    <property type="entry name" value="CHROMOSOME 1, WHOLE GENOME SHOTGUN SEQUENCE"/>
    <property type="match status" value="1"/>
</dbReference>
<gene>
    <name evidence="4" type="ORF">QBC47DRAFT_374644</name>
</gene>
<feature type="transmembrane region" description="Helical" evidence="1">
    <location>
        <begin position="87"/>
        <end position="107"/>
    </location>
</feature>
<dbReference type="Pfam" id="PF24803">
    <property type="entry name" value="DUF7704"/>
    <property type="match status" value="1"/>
</dbReference>
<dbReference type="AlphaFoldDB" id="A0AAJ0BHL3"/>
<protein>
    <recommendedName>
        <fullName evidence="3">DUF7704 domain-containing protein</fullName>
    </recommendedName>
</protein>
<evidence type="ECO:0000256" key="1">
    <source>
        <dbReference type="SAM" id="Phobius"/>
    </source>
</evidence>
<evidence type="ECO:0000259" key="3">
    <source>
        <dbReference type="Pfam" id="PF24803"/>
    </source>
</evidence>
<proteinExistence type="predicted"/>
<keyword evidence="1" id="KW-1133">Transmembrane helix</keyword>
<keyword evidence="1" id="KW-0812">Transmembrane</keyword>
<dbReference type="Proteomes" id="UP001239445">
    <property type="component" value="Unassembled WGS sequence"/>
</dbReference>
<evidence type="ECO:0000313" key="4">
    <source>
        <dbReference type="EMBL" id="KAK1758424.1"/>
    </source>
</evidence>
<evidence type="ECO:0000313" key="5">
    <source>
        <dbReference type="Proteomes" id="UP001239445"/>
    </source>
</evidence>
<feature type="domain" description="DUF7704" evidence="3">
    <location>
        <begin position="2"/>
        <end position="144"/>
    </location>
</feature>
<feature type="transmembrane region" description="Helical" evidence="1">
    <location>
        <begin position="54"/>
        <end position="75"/>
    </location>
</feature>
<evidence type="ECO:0000256" key="2">
    <source>
        <dbReference type="SAM" id="SignalP"/>
    </source>
</evidence>
<keyword evidence="5" id="KW-1185">Reference proteome</keyword>
<accession>A0AAJ0BHL3</accession>
<name>A0AAJ0BHL3_9PEZI</name>
<organism evidence="4 5">
    <name type="scientific">Echria macrotheca</name>
    <dbReference type="NCBI Taxonomy" id="438768"/>
    <lineage>
        <taxon>Eukaryota</taxon>
        <taxon>Fungi</taxon>
        <taxon>Dikarya</taxon>
        <taxon>Ascomycota</taxon>
        <taxon>Pezizomycotina</taxon>
        <taxon>Sordariomycetes</taxon>
        <taxon>Sordariomycetidae</taxon>
        <taxon>Sordariales</taxon>
        <taxon>Schizotheciaceae</taxon>
        <taxon>Echria</taxon>
    </lineage>
</organism>
<comment type="caution">
    <text evidence="4">The sequence shown here is derived from an EMBL/GenBank/DDBJ whole genome shotgun (WGS) entry which is preliminary data.</text>
</comment>
<dbReference type="InterPro" id="IPR056121">
    <property type="entry name" value="DUF7704"/>
</dbReference>
<keyword evidence="1" id="KW-0472">Membrane</keyword>
<sequence>MASQLPTVPRVVFTILEPLSLLAGAAPAVFQPDWFISQQIPSIKPVVSTEQSRVVAQQLGNCYFLAFLVAIAVLYSTSEIKVVRSYLVALWIADITHIGITLLGLGYDRSLAVGDWNAMAWGNIGATAFLFLTRTAYLLGLLGPDRLPTGGEGKKKQ</sequence>
<keyword evidence="2" id="KW-0732">Signal</keyword>
<dbReference type="EMBL" id="MU839829">
    <property type="protein sequence ID" value="KAK1758424.1"/>
    <property type="molecule type" value="Genomic_DNA"/>
</dbReference>
<dbReference type="PANTHER" id="PTHR37019:SF2">
    <property type="entry name" value="EXPERA DOMAIN-CONTAINING PROTEIN"/>
    <property type="match status" value="1"/>
</dbReference>
<reference evidence="4" key="1">
    <citation type="submission" date="2023-06" db="EMBL/GenBank/DDBJ databases">
        <title>Genome-scale phylogeny and comparative genomics of the fungal order Sordariales.</title>
        <authorList>
            <consortium name="Lawrence Berkeley National Laboratory"/>
            <person name="Hensen N."/>
            <person name="Bonometti L."/>
            <person name="Westerberg I."/>
            <person name="Brannstrom I.O."/>
            <person name="Guillou S."/>
            <person name="Cros-Aarteil S."/>
            <person name="Calhoun S."/>
            <person name="Haridas S."/>
            <person name="Kuo A."/>
            <person name="Mondo S."/>
            <person name="Pangilinan J."/>
            <person name="Riley R."/>
            <person name="Labutti K."/>
            <person name="Andreopoulos B."/>
            <person name="Lipzen A."/>
            <person name="Chen C."/>
            <person name="Yanf M."/>
            <person name="Daum C."/>
            <person name="Ng V."/>
            <person name="Clum A."/>
            <person name="Steindorff A."/>
            <person name="Ohm R."/>
            <person name="Martin F."/>
            <person name="Silar P."/>
            <person name="Natvig D."/>
            <person name="Lalanne C."/>
            <person name="Gautier V."/>
            <person name="Ament-Velasquez S.L."/>
            <person name="Kruys A."/>
            <person name="Hutchinson M.I."/>
            <person name="Powell A.J."/>
            <person name="Barry K."/>
            <person name="Miller A.N."/>
            <person name="Grigoriev I.V."/>
            <person name="Debuchy R."/>
            <person name="Gladieux P."/>
            <person name="Thoren M.H."/>
            <person name="Johannesson H."/>
        </authorList>
    </citation>
    <scope>NUCLEOTIDE SEQUENCE</scope>
    <source>
        <strain evidence="4">PSN4</strain>
    </source>
</reference>
<feature type="transmembrane region" description="Helical" evidence="1">
    <location>
        <begin position="119"/>
        <end position="139"/>
    </location>
</feature>
<feature type="chain" id="PRO_5042491522" description="DUF7704 domain-containing protein" evidence="2">
    <location>
        <begin position="28"/>
        <end position="157"/>
    </location>
</feature>